<gene>
    <name evidence="2" type="ORF">MJA45_11280</name>
</gene>
<evidence type="ECO:0000313" key="2">
    <source>
        <dbReference type="EMBL" id="WNQ13563.1"/>
    </source>
</evidence>
<sequence length="161" mass="18086">MIHPTQAGLQATSTVGSALFAVMVILYRIKGAAKPVTLRKIIIPPLAMSSGFLMFLFPMTRIPWLWAVGAWAAGALFFSYPLIRTSRFVPSGREIYLERSKAFVVILLVLLAIRLLLHSYVERYVTLPQTGALFFLLAYGMLLPWRLAMAAQFRRLEAALR</sequence>
<feature type="transmembrane region" description="Helical" evidence="1">
    <location>
        <begin position="12"/>
        <end position="29"/>
    </location>
</feature>
<dbReference type="KEGG" id="paun:MJA45_11280"/>
<feature type="transmembrane region" description="Helical" evidence="1">
    <location>
        <begin position="127"/>
        <end position="145"/>
    </location>
</feature>
<accession>A0AA96LIE1</accession>
<keyword evidence="3" id="KW-1185">Reference proteome</keyword>
<keyword evidence="1" id="KW-0472">Membrane</keyword>
<dbReference type="PIRSF" id="PIRSF021441">
    <property type="entry name" value="DUF1453"/>
    <property type="match status" value="1"/>
</dbReference>
<dbReference type="RefSeq" id="WP_315607346.1">
    <property type="nucleotide sequence ID" value="NZ_CP130318.1"/>
</dbReference>
<keyword evidence="1" id="KW-0812">Transmembrane</keyword>
<feature type="transmembrane region" description="Helical" evidence="1">
    <location>
        <begin position="64"/>
        <end position="83"/>
    </location>
</feature>
<dbReference type="PANTHER" id="PTHR39164">
    <property type="entry name" value="PROTEIN CCDC"/>
    <property type="match status" value="1"/>
</dbReference>
<protein>
    <submittedName>
        <fullName evidence="2">Cytochrome c biogenesis protein CcdC</fullName>
    </submittedName>
</protein>
<organism evidence="2 3">
    <name type="scientific">Paenibacillus aurantius</name>
    <dbReference type="NCBI Taxonomy" id="2918900"/>
    <lineage>
        <taxon>Bacteria</taxon>
        <taxon>Bacillati</taxon>
        <taxon>Bacillota</taxon>
        <taxon>Bacilli</taxon>
        <taxon>Bacillales</taxon>
        <taxon>Paenibacillaceae</taxon>
        <taxon>Paenibacillus</taxon>
    </lineage>
</organism>
<proteinExistence type="predicted"/>
<feature type="transmembrane region" description="Helical" evidence="1">
    <location>
        <begin position="103"/>
        <end position="121"/>
    </location>
</feature>
<dbReference type="Proteomes" id="UP001305702">
    <property type="component" value="Chromosome"/>
</dbReference>
<dbReference type="InterPro" id="IPR058247">
    <property type="entry name" value="DUF1453"/>
</dbReference>
<name>A0AA96LIE1_9BACL</name>
<evidence type="ECO:0000256" key="1">
    <source>
        <dbReference type="SAM" id="Phobius"/>
    </source>
</evidence>
<dbReference type="EMBL" id="CP130318">
    <property type="protein sequence ID" value="WNQ13563.1"/>
    <property type="molecule type" value="Genomic_DNA"/>
</dbReference>
<keyword evidence="1" id="KW-1133">Transmembrane helix</keyword>
<dbReference type="PANTHER" id="PTHR39164:SF1">
    <property type="entry name" value="PROTEIN CCDC"/>
    <property type="match status" value="1"/>
</dbReference>
<feature type="transmembrane region" description="Helical" evidence="1">
    <location>
        <begin position="41"/>
        <end position="58"/>
    </location>
</feature>
<dbReference type="InterPro" id="IPR031306">
    <property type="entry name" value="CcdC"/>
</dbReference>
<reference evidence="2 3" key="1">
    <citation type="submission" date="2022-02" db="EMBL/GenBank/DDBJ databases">
        <title>Paenibacillus sp. MBLB1776 Whole Genome Shotgun Sequencing.</title>
        <authorList>
            <person name="Hwang C.Y."/>
            <person name="Cho E.-S."/>
            <person name="Seo M.-J."/>
        </authorList>
    </citation>
    <scope>NUCLEOTIDE SEQUENCE [LARGE SCALE GENOMIC DNA]</scope>
    <source>
        <strain evidence="2 3">MBLB1776</strain>
    </source>
</reference>
<dbReference type="AlphaFoldDB" id="A0AA96LIE1"/>
<dbReference type="Pfam" id="PF07301">
    <property type="entry name" value="DUF1453"/>
    <property type="match status" value="1"/>
</dbReference>
<evidence type="ECO:0000313" key="3">
    <source>
        <dbReference type="Proteomes" id="UP001305702"/>
    </source>
</evidence>